<feature type="domain" description="NAD-dependent epimerase/dehydratase" evidence="1">
    <location>
        <begin position="5"/>
        <end position="217"/>
    </location>
</feature>
<gene>
    <name evidence="2" type="ORF">V5O49_04170</name>
</gene>
<dbReference type="SUPFAM" id="SSF51735">
    <property type="entry name" value="NAD(P)-binding Rossmann-fold domains"/>
    <property type="match status" value="1"/>
</dbReference>
<dbReference type="EMBL" id="JBAGLP010000110">
    <property type="protein sequence ID" value="MEG3614315.1"/>
    <property type="molecule type" value="Genomic_DNA"/>
</dbReference>
<dbReference type="RefSeq" id="WP_332901122.1">
    <property type="nucleotide sequence ID" value="NZ_JBAGLP010000110.1"/>
</dbReference>
<comment type="caution">
    <text evidence="2">The sequence shown here is derived from an EMBL/GenBank/DDBJ whole genome shotgun (WGS) entry which is preliminary data.</text>
</comment>
<reference evidence="2" key="2">
    <citation type="submission" date="2024-02" db="EMBL/GenBank/DDBJ databases">
        <authorList>
            <person name="Prathaban M."/>
            <person name="Mythili R."/>
            <person name="Sharmila Devi N."/>
            <person name="Sobanaa M."/>
            <person name="Prathiviraj R."/>
            <person name="Selvin J."/>
        </authorList>
    </citation>
    <scope>NUCLEOTIDE SEQUENCE</scope>
    <source>
        <strain evidence="2">MP1014</strain>
    </source>
</reference>
<protein>
    <submittedName>
        <fullName evidence="2">NAD-dependent epimerase/dehydratase family protein</fullName>
    </submittedName>
</protein>
<evidence type="ECO:0000259" key="1">
    <source>
        <dbReference type="Pfam" id="PF01370"/>
    </source>
</evidence>
<accession>A0ABU7Z4W9</accession>
<organism evidence="2 3">
    <name type="scientific">Isoptericola haloaureus</name>
    <dbReference type="NCBI Taxonomy" id="1542902"/>
    <lineage>
        <taxon>Bacteria</taxon>
        <taxon>Bacillati</taxon>
        <taxon>Actinomycetota</taxon>
        <taxon>Actinomycetes</taxon>
        <taxon>Micrococcales</taxon>
        <taxon>Promicromonosporaceae</taxon>
        <taxon>Isoptericola</taxon>
    </lineage>
</organism>
<dbReference type="Proteomes" id="UP001310387">
    <property type="component" value="Unassembled WGS sequence"/>
</dbReference>
<dbReference type="Gene3D" id="3.40.50.720">
    <property type="entry name" value="NAD(P)-binding Rossmann-like Domain"/>
    <property type="match status" value="1"/>
</dbReference>
<name>A0ABU7Z4W9_9MICO</name>
<dbReference type="PANTHER" id="PTHR43245">
    <property type="entry name" value="BIFUNCTIONAL POLYMYXIN RESISTANCE PROTEIN ARNA"/>
    <property type="match status" value="1"/>
</dbReference>
<dbReference type="Pfam" id="PF01370">
    <property type="entry name" value="Epimerase"/>
    <property type="match status" value="1"/>
</dbReference>
<evidence type="ECO:0000313" key="3">
    <source>
        <dbReference type="Proteomes" id="UP001310387"/>
    </source>
</evidence>
<keyword evidence="3" id="KW-1185">Reference proteome</keyword>
<dbReference type="InterPro" id="IPR036291">
    <property type="entry name" value="NAD(P)-bd_dom_sf"/>
</dbReference>
<dbReference type="InterPro" id="IPR050177">
    <property type="entry name" value="Lipid_A_modif_metabolic_enz"/>
</dbReference>
<dbReference type="InterPro" id="IPR001509">
    <property type="entry name" value="Epimerase_deHydtase"/>
</dbReference>
<sequence length="305" mass="32690">MSRHLVVGAGPVGRQVAALLAATGEDVTVATRSGRDTGLDRVRHVAVDAADPDALCAVDPNADVLYNCANPADYTRWDELWPPLAASLLTSAERLGAVYAITGNLYPYGPVDGPMTEGLPDAATDHKGRLRAQMWADALAAHRAGRLRAVEVRGSDYVGPGVGENGHVSRVLPAARQGRAVSMLGRTDQPHTFTDVRDVARTLVAAAADHDAHGRVWHVPSNPPVSQRQVLTDALAAVGKPPVKVRELRGATVAVASWFSPLVRELRQLMYQWERPYVLDSTAARERFGIAPTPWPEVCRGTAAD</sequence>
<proteinExistence type="predicted"/>
<reference evidence="2" key="1">
    <citation type="journal article" date="2024" name="Antonie Van Leeuwenhoek">
        <title>Isoptericola haloaureus sp. nov., a dimorphic actinobacterium isolated from mangrove sediments of southeast India, implicating biosaline agricultural significance through nitrogen fixation and salt tolerance genes.</title>
        <authorList>
            <person name="Prathaban M."/>
            <person name="Prathiviraj R."/>
            <person name="Ravichandran M."/>
            <person name="Natarajan S.D."/>
            <person name="Sobanaa M."/>
            <person name="Hari Krishna Kumar S."/>
            <person name="Chandrasekar V."/>
            <person name="Selvin J."/>
        </authorList>
    </citation>
    <scope>NUCLEOTIDE SEQUENCE</scope>
    <source>
        <strain evidence="2">MP1014</strain>
    </source>
</reference>
<evidence type="ECO:0000313" key="2">
    <source>
        <dbReference type="EMBL" id="MEG3614315.1"/>
    </source>
</evidence>
<dbReference type="PANTHER" id="PTHR43245:SF13">
    <property type="entry name" value="UDP-D-APIOSE_UDP-D-XYLOSE SYNTHASE 2"/>
    <property type="match status" value="1"/>
</dbReference>